<reference evidence="2" key="1">
    <citation type="journal article" date="2014" name="Genome Biol. Evol.">
        <title>Gene Loss Rather Than Gene Gain Is Associated with a Host Jump from Monocots to Dicots in the Smut Fungus Melanopsichium pennsylvanicum.</title>
        <authorList>
            <person name="Sharma R."/>
            <person name="Mishra B."/>
            <person name="Runge F."/>
            <person name="Thines M."/>
        </authorList>
    </citation>
    <scope>NUCLEOTIDE SEQUENCE</scope>
    <source>
        <strain evidence="2">4</strain>
    </source>
</reference>
<dbReference type="EMBL" id="HG529910">
    <property type="protein sequence ID" value="CDI57112.1"/>
    <property type="molecule type" value="Genomic_DNA"/>
</dbReference>
<sequence>MVYVNRKNWKTARPSPKLDTSAPPSKSRRPYRTTL</sequence>
<dbReference type="AlphaFoldDB" id="A0A077RCI6"/>
<feature type="compositionally biased region" description="Basic residues" evidence="1">
    <location>
        <begin position="26"/>
        <end position="35"/>
    </location>
</feature>
<evidence type="ECO:0000256" key="1">
    <source>
        <dbReference type="SAM" id="MobiDB-lite"/>
    </source>
</evidence>
<feature type="region of interest" description="Disordered" evidence="1">
    <location>
        <begin position="1"/>
        <end position="35"/>
    </location>
</feature>
<name>A0A077RCI6_9BASI</name>
<evidence type="ECO:0000313" key="2">
    <source>
        <dbReference type="EMBL" id="CDI57112.1"/>
    </source>
</evidence>
<organism evidence="2">
    <name type="scientific">Melanopsichium pennsylvanicum 4</name>
    <dbReference type="NCBI Taxonomy" id="1398559"/>
    <lineage>
        <taxon>Eukaryota</taxon>
        <taxon>Fungi</taxon>
        <taxon>Dikarya</taxon>
        <taxon>Basidiomycota</taxon>
        <taxon>Ustilaginomycotina</taxon>
        <taxon>Ustilaginomycetes</taxon>
        <taxon>Ustilaginales</taxon>
        <taxon>Ustilaginaceae</taxon>
        <taxon>Melanopsichium</taxon>
    </lineage>
</organism>
<protein>
    <submittedName>
        <fullName evidence="2">Uncharacterized protein</fullName>
    </submittedName>
</protein>
<proteinExistence type="predicted"/>
<accession>A0A077RCI6</accession>